<gene>
    <name evidence="2" type="ORF">C1SCF055_LOCUS3398</name>
</gene>
<comment type="caution">
    <text evidence="2">The sequence shown here is derived from an EMBL/GenBank/DDBJ whole genome shotgun (WGS) entry which is preliminary data.</text>
</comment>
<feature type="region of interest" description="Disordered" evidence="1">
    <location>
        <begin position="98"/>
        <end position="150"/>
    </location>
</feature>
<organism evidence="2">
    <name type="scientific">Cladocopium goreaui</name>
    <dbReference type="NCBI Taxonomy" id="2562237"/>
    <lineage>
        <taxon>Eukaryota</taxon>
        <taxon>Sar</taxon>
        <taxon>Alveolata</taxon>
        <taxon>Dinophyceae</taxon>
        <taxon>Suessiales</taxon>
        <taxon>Symbiodiniaceae</taxon>
        <taxon>Cladocopium</taxon>
    </lineage>
</organism>
<evidence type="ECO:0000256" key="1">
    <source>
        <dbReference type="SAM" id="MobiDB-lite"/>
    </source>
</evidence>
<accession>A0A9P1FGC5</accession>
<evidence type="ECO:0000313" key="2">
    <source>
        <dbReference type="EMBL" id="CAI3975036.1"/>
    </source>
</evidence>
<protein>
    <submittedName>
        <fullName evidence="2">Uncharacterized protein</fullName>
    </submittedName>
</protein>
<keyword evidence="4" id="KW-1185">Reference proteome</keyword>
<evidence type="ECO:0000313" key="3">
    <source>
        <dbReference type="EMBL" id="CAL4762348.1"/>
    </source>
</evidence>
<evidence type="ECO:0000313" key="4">
    <source>
        <dbReference type="Proteomes" id="UP001152797"/>
    </source>
</evidence>
<dbReference type="Proteomes" id="UP001152797">
    <property type="component" value="Unassembled WGS sequence"/>
</dbReference>
<dbReference type="EMBL" id="CAMXCT030000176">
    <property type="protein sequence ID" value="CAL4762348.1"/>
    <property type="molecule type" value="Genomic_DNA"/>
</dbReference>
<dbReference type="AlphaFoldDB" id="A0A9P1FGC5"/>
<feature type="compositionally biased region" description="Polar residues" evidence="1">
    <location>
        <begin position="114"/>
        <end position="129"/>
    </location>
</feature>
<reference evidence="2" key="1">
    <citation type="submission" date="2022-10" db="EMBL/GenBank/DDBJ databases">
        <authorList>
            <person name="Chen Y."/>
            <person name="Dougan E. K."/>
            <person name="Chan C."/>
            <person name="Rhodes N."/>
            <person name="Thang M."/>
        </authorList>
    </citation>
    <scope>NUCLEOTIDE SEQUENCE</scope>
</reference>
<reference evidence="3 4" key="2">
    <citation type="submission" date="2024-05" db="EMBL/GenBank/DDBJ databases">
        <authorList>
            <person name="Chen Y."/>
            <person name="Shah S."/>
            <person name="Dougan E. K."/>
            <person name="Thang M."/>
            <person name="Chan C."/>
        </authorList>
    </citation>
    <scope>NUCLEOTIDE SEQUENCE [LARGE SCALE GENOMIC DNA]</scope>
</reference>
<name>A0A9P1FGC5_9DINO</name>
<dbReference type="OrthoDB" id="406440at2759"/>
<dbReference type="EMBL" id="CAMXCT010000176">
    <property type="protein sequence ID" value="CAI3975036.1"/>
    <property type="molecule type" value="Genomic_DNA"/>
</dbReference>
<dbReference type="EMBL" id="CAMXCT020000176">
    <property type="protein sequence ID" value="CAL1128411.1"/>
    <property type="molecule type" value="Genomic_DNA"/>
</dbReference>
<sequence>MMSKSGKLRSLVRELNTNYSQDAGAMCLPALEKAIKEVDGAYDACNEAWALGEADKFRSQKFVDTAEEQMKKATFTCSKALAVENKIRNAKKYYSKNAREVAAPKGPNKGVNKGPTNKSGNTEPETTAKSKGAKPVKKTAKGKSNQSTALWEKPLHAKLKGFKKTRLQIRADSAAPCAGIIRSARGFVRDVGREAAARSGGLLKLASRSVGQAERDCHRLVGQYNLGLPIPKTDLKTGRGFSIPVLRLRDWAQFLIDGNHSHMLVGLRKPDWERETAILKKFWELFRCQNPDHPVFEQSRLGNLDLGKTFPMVFHGDEGRGRKHTPQLVLNFHSVLGRGVRVKNKKKAGSYIKMSPNFHGHSLTTRFLLAAVPKVLYSWDNDEVWQDLMQLATDEANFMFYEGVLDGTCRRGKFNMALLFISGDWPWLADSGNLARSYRNVQKKKNQQRHLGICHMCAAGQTGYDFEEINSRQPQWLRTMFTLDCFSEGGPPPFADLPHVPGRLAELWRFDAFHTLHLGVCKIFLSSSLALLSELQPESAIDDRFASLSALYLSWCKTHSERPWVSKLTKELLNWPSTTVFPTGSWHKGALSTTLMRWFQFRFEREGSNWPPMLARAGEACVLMNDFLKGLYDAEAWLPASTAQKIAENGFAFLIQYARLARMAYLEGRLLWSLQPKLHCLHHLVIYLFESSVSGHRVLNILCFSTQQDEDFVGRPSRLARRVTPKVLQSCHRVLDRYLIATHSQWVKDRYLLTPEASAGSVSR</sequence>
<feature type="compositionally biased region" description="Basic residues" evidence="1">
    <location>
        <begin position="131"/>
        <end position="141"/>
    </location>
</feature>
<proteinExistence type="predicted"/>